<evidence type="ECO:0000313" key="3">
    <source>
        <dbReference type="Proteomes" id="UP001589700"/>
    </source>
</evidence>
<dbReference type="RefSeq" id="WP_182633285.1">
    <property type="nucleotide sequence ID" value="NZ_JAALDM010000260.1"/>
</dbReference>
<keyword evidence="1" id="KW-0472">Membrane</keyword>
<dbReference type="EMBL" id="JBHMDY010000004">
    <property type="protein sequence ID" value="MFB9259356.1"/>
    <property type="molecule type" value="Genomic_DNA"/>
</dbReference>
<proteinExistence type="predicted"/>
<keyword evidence="3" id="KW-1185">Reference proteome</keyword>
<comment type="caution">
    <text evidence="2">The sequence shown here is derived from an EMBL/GenBank/DDBJ whole genome shotgun (WGS) entry which is preliminary data.</text>
</comment>
<feature type="transmembrane region" description="Helical" evidence="1">
    <location>
        <begin position="50"/>
        <end position="72"/>
    </location>
</feature>
<reference evidence="2 3" key="1">
    <citation type="submission" date="2024-09" db="EMBL/GenBank/DDBJ databases">
        <authorList>
            <person name="Sun Q."/>
            <person name="Mori K."/>
        </authorList>
    </citation>
    <scope>NUCLEOTIDE SEQUENCE [LARGE SCALE GENOMIC DNA]</scope>
    <source>
        <strain evidence="2 3">CCM 7659</strain>
    </source>
</reference>
<organism evidence="2 3">
    <name type="scientific">Dietzia aerolata</name>
    <dbReference type="NCBI Taxonomy" id="595984"/>
    <lineage>
        <taxon>Bacteria</taxon>
        <taxon>Bacillati</taxon>
        <taxon>Actinomycetota</taxon>
        <taxon>Actinomycetes</taxon>
        <taxon>Mycobacteriales</taxon>
        <taxon>Dietziaceae</taxon>
        <taxon>Dietzia</taxon>
    </lineage>
</organism>
<keyword evidence="1" id="KW-0812">Transmembrane</keyword>
<protein>
    <submittedName>
        <fullName evidence="2">Uncharacterized protein</fullName>
    </submittedName>
</protein>
<dbReference type="Proteomes" id="UP001589700">
    <property type="component" value="Unassembled WGS sequence"/>
</dbReference>
<gene>
    <name evidence="2" type="ORF">ACFFVD_06020</name>
</gene>
<name>A0ABV5JNQ6_9ACTN</name>
<accession>A0ABV5JNQ6</accession>
<evidence type="ECO:0000313" key="2">
    <source>
        <dbReference type="EMBL" id="MFB9259356.1"/>
    </source>
</evidence>
<sequence>MRSRHQALVAVLAAVLAVVLWVLSRGTVEVIPPAVEPPVEGVVQRSVTDPWLLVAATVSAGVAMVFATLAILRITSPQAR</sequence>
<keyword evidence="1" id="KW-1133">Transmembrane helix</keyword>
<evidence type="ECO:0000256" key="1">
    <source>
        <dbReference type="SAM" id="Phobius"/>
    </source>
</evidence>